<dbReference type="KEGG" id="sla:SERLADRAFT_480774"/>
<proteinExistence type="predicted"/>
<feature type="compositionally biased region" description="Low complexity" evidence="1">
    <location>
        <begin position="79"/>
        <end position="98"/>
    </location>
</feature>
<protein>
    <submittedName>
        <fullName evidence="3">Uncharacterized protein</fullName>
    </submittedName>
</protein>
<accession>F8PE10</accession>
<gene>
    <name evidence="3" type="ORF">SERLADRAFT_480774</name>
</gene>
<reference evidence="3" key="1">
    <citation type="submission" date="2011-04" db="EMBL/GenBank/DDBJ databases">
        <title>Evolution of plant cell wall degrading machinery underlies the functional diversity of forest fungi.</title>
        <authorList>
            <consortium name="US DOE Joint Genome Institute (JGI-PGF)"/>
            <person name="Eastwood D.C."/>
            <person name="Floudas D."/>
            <person name="Binder M."/>
            <person name="Majcherczyk A."/>
            <person name="Schneider P."/>
            <person name="Aerts A."/>
            <person name="Asiegbu F.O."/>
            <person name="Baker S.E."/>
            <person name="Barry K."/>
            <person name="Bendiksby M."/>
            <person name="Blumentritt M."/>
            <person name="Coutinho P.M."/>
            <person name="Cullen D."/>
            <person name="Cullen D."/>
            <person name="Gathman A."/>
            <person name="Goodell B."/>
            <person name="Henrissat B."/>
            <person name="Ihrmark K."/>
            <person name="Kauserud H."/>
            <person name="Kohler A."/>
            <person name="LaButti K."/>
            <person name="Lapidus A."/>
            <person name="Lavin J.L."/>
            <person name="Lee Y.-H."/>
            <person name="Lindquist E."/>
            <person name="Lilly W."/>
            <person name="Lucas S."/>
            <person name="Morin E."/>
            <person name="Murat C."/>
            <person name="Oguiza J.A."/>
            <person name="Park J."/>
            <person name="Pisabarro A.G."/>
            <person name="Riley R."/>
            <person name="Rosling A."/>
            <person name="Salamov A."/>
            <person name="Schmidt O."/>
            <person name="Schmutz J."/>
            <person name="Skrede I."/>
            <person name="Stenlid J."/>
            <person name="Wiebenga A."/>
            <person name="Xie X."/>
            <person name="Kues U."/>
            <person name="Hibbett D.S."/>
            <person name="Hoffmeister D."/>
            <person name="Hogberg N."/>
            <person name="Martin F."/>
            <person name="Grigoriev I.V."/>
            <person name="Watkinson S.C."/>
        </authorList>
    </citation>
    <scope>NUCLEOTIDE SEQUENCE</scope>
    <source>
        <strain evidence="3">S7.9</strain>
    </source>
</reference>
<evidence type="ECO:0000256" key="1">
    <source>
        <dbReference type="SAM" id="MobiDB-lite"/>
    </source>
</evidence>
<evidence type="ECO:0000313" key="3">
    <source>
        <dbReference type="EMBL" id="EGO18607.1"/>
    </source>
</evidence>
<evidence type="ECO:0000256" key="2">
    <source>
        <dbReference type="SAM" id="SignalP"/>
    </source>
</evidence>
<dbReference type="HOGENOM" id="CLU_2339317_0_0_1"/>
<feature type="chain" id="PRO_5003382138" evidence="2">
    <location>
        <begin position="21"/>
        <end position="98"/>
    </location>
</feature>
<feature type="region of interest" description="Disordered" evidence="1">
    <location>
        <begin position="61"/>
        <end position="98"/>
    </location>
</feature>
<keyword evidence="2" id="KW-0732">Signal</keyword>
<dbReference type="GeneID" id="18821587"/>
<sequence>MVFFTPFIGAAAILSGLASAAPMMADSPAAMSGTPAMDNWMTTETAKPSWASSAMASMKTPAMGGASGGSWGGSGGSWGSSAAASSATGGTWGSSAAA</sequence>
<feature type="non-terminal residue" evidence="3">
    <location>
        <position position="98"/>
    </location>
</feature>
<dbReference type="Proteomes" id="UP000008064">
    <property type="component" value="Unassembled WGS sequence"/>
</dbReference>
<name>F8PE10_SERL9</name>
<feature type="compositionally biased region" description="Gly residues" evidence="1">
    <location>
        <begin position="65"/>
        <end position="78"/>
    </location>
</feature>
<dbReference type="RefSeq" id="XP_007324634.1">
    <property type="nucleotide sequence ID" value="XM_007324572.1"/>
</dbReference>
<dbReference type="AlphaFoldDB" id="F8PE10"/>
<feature type="signal peptide" evidence="2">
    <location>
        <begin position="1"/>
        <end position="20"/>
    </location>
</feature>
<organism>
    <name type="scientific">Serpula lacrymans var. lacrymans (strain S7.9)</name>
    <name type="common">Dry rot fungus</name>
    <dbReference type="NCBI Taxonomy" id="578457"/>
    <lineage>
        <taxon>Eukaryota</taxon>
        <taxon>Fungi</taxon>
        <taxon>Dikarya</taxon>
        <taxon>Basidiomycota</taxon>
        <taxon>Agaricomycotina</taxon>
        <taxon>Agaricomycetes</taxon>
        <taxon>Agaricomycetidae</taxon>
        <taxon>Boletales</taxon>
        <taxon>Coniophorineae</taxon>
        <taxon>Serpulaceae</taxon>
        <taxon>Serpula</taxon>
    </lineage>
</organism>
<dbReference type="EMBL" id="GL945447">
    <property type="protein sequence ID" value="EGO18607.1"/>
    <property type="molecule type" value="Genomic_DNA"/>
</dbReference>